<dbReference type="CDD" id="cd06225">
    <property type="entry name" value="HAMP"/>
    <property type="match status" value="1"/>
</dbReference>
<evidence type="ECO:0000313" key="16">
    <source>
        <dbReference type="EMBL" id="MDQ0503841.1"/>
    </source>
</evidence>
<dbReference type="PANTHER" id="PTHR43065">
    <property type="entry name" value="SENSOR HISTIDINE KINASE"/>
    <property type="match status" value="1"/>
</dbReference>
<dbReference type="Gene3D" id="3.30.565.10">
    <property type="entry name" value="Histidine kinase-like ATPase, C-terminal domain"/>
    <property type="match status" value="1"/>
</dbReference>
<feature type="region of interest" description="Disordered" evidence="12">
    <location>
        <begin position="1"/>
        <end position="26"/>
    </location>
</feature>
<evidence type="ECO:0000256" key="13">
    <source>
        <dbReference type="SAM" id="Phobius"/>
    </source>
</evidence>
<evidence type="ECO:0000256" key="5">
    <source>
        <dbReference type="ARBA" id="ARBA00022553"/>
    </source>
</evidence>
<evidence type="ECO:0000256" key="8">
    <source>
        <dbReference type="ARBA" id="ARBA00022777"/>
    </source>
</evidence>
<evidence type="ECO:0000256" key="9">
    <source>
        <dbReference type="ARBA" id="ARBA00022989"/>
    </source>
</evidence>
<dbReference type="PROSITE" id="PS50109">
    <property type="entry name" value="HIS_KIN"/>
    <property type="match status" value="1"/>
</dbReference>
<keyword evidence="9 13" id="KW-1133">Transmembrane helix</keyword>
<dbReference type="EC" id="2.7.13.3" evidence="3"/>
<gene>
    <name evidence="16" type="ORF">QOZ94_000611</name>
</gene>
<dbReference type="InterPro" id="IPR004358">
    <property type="entry name" value="Sig_transdc_His_kin-like_C"/>
</dbReference>
<sequence length="709" mass="75321">MAEDGGPALGAPRPTGDLGPPSARGRTGPLYRSGVLGRLGSVRMRLLAIALLPMLIILPVVLLLVVGWWTRQFDRLLISKVQGDLTIARQYLDRLMERSDETLHALGDSVAFEKVAEGGDRGALDAFLAARRAALGFDFLYVLEADGALVAASPPGARPDAGLASSAVVERARAGTAGSAIDVFGPETLARLSPDLEARARVELVPTPGAGPTARALEERGMVVQSAAPVRLAGDRRGVLVGGVLLNRNLDFIDTINDLVYGRGVLPAGSEGTATLFLDDVRISTNVRLFEGKRALGTRVSGEVRAAVLGEGRVWLDRAFVVNDWYISAYEPILDSAGHRVGMLYVGFLEAPFLALKRTILIAVGVGFVLVAAVTIPILLRWAAGIFRPLEAMNVTISKVEEGDLSARTGLSGQSDEIGRLSHHLDAMLDLLRQRDAELRRWADELDARVAARTRELQAANAELAAAQKQLVMSGKLAAIGEITAGIAHEINNPVAVIQGNLDVARELLGRAATPVRTEFNLIDQQVHRIHIIVSKLLQFARPGEFAGVSDPVMPREVIGDSLLLVQHLVSRAEIAVVRGDGAGRVVFMNRVELQQVLINLMVNAVHAMPGGGTLSLESRDETRGGRAGVAIVVRDTGMGIPAAHLARVFDPFFTTKGQGGTGLGLSISYTLVERAGGIMGVESVEGVGSAFTIWLPQAPPAHDAASRS</sequence>
<keyword evidence="6" id="KW-0808">Transferase</keyword>
<proteinExistence type="predicted"/>
<dbReference type="InterPro" id="IPR029151">
    <property type="entry name" value="Sensor-like_sf"/>
</dbReference>
<dbReference type="Gene3D" id="3.30.450.20">
    <property type="entry name" value="PAS domain"/>
    <property type="match status" value="1"/>
</dbReference>
<dbReference type="InterPro" id="IPR036097">
    <property type="entry name" value="HisK_dim/P_sf"/>
</dbReference>
<dbReference type="EMBL" id="JAUSVY010000001">
    <property type="protein sequence ID" value="MDQ0503841.1"/>
    <property type="molecule type" value="Genomic_DNA"/>
</dbReference>
<evidence type="ECO:0000256" key="11">
    <source>
        <dbReference type="SAM" id="Coils"/>
    </source>
</evidence>
<dbReference type="PROSITE" id="PS50885">
    <property type="entry name" value="HAMP"/>
    <property type="match status" value="1"/>
</dbReference>
<dbReference type="SUPFAM" id="SSF158472">
    <property type="entry name" value="HAMP domain-like"/>
    <property type="match status" value="1"/>
</dbReference>
<feature type="transmembrane region" description="Helical" evidence="13">
    <location>
        <begin position="360"/>
        <end position="380"/>
    </location>
</feature>
<name>A0ABU0L9M0_XANAG</name>
<evidence type="ECO:0000313" key="17">
    <source>
        <dbReference type="Proteomes" id="UP001241747"/>
    </source>
</evidence>
<keyword evidence="7 13" id="KW-0812">Transmembrane</keyword>
<dbReference type="PANTHER" id="PTHR43065:SF22">
    <property type="entry name" value="HISTIDINE KINASE"/>
    <property type="match status" value="1"/>
</dbReference>
<dbReference type="SUPFAM" id="SSF55874">
    <property type="entry name" value="ATPase domain of HSP90 chaperone/DNA topoisomerase II/histidine kinase"/>
    <property type="match status" value="1"/>
</dbReference>
<feature type="domain" description="HAMP" evidence="15">
    <location>
        <begin position="384"/>
        <end position="437"/>
    </location>
</feature>
<dbReference type="CDD" id="cd00082">
    <property type="entry name" value="HisKA"/>
    <property type="match status" value="1"/>
</dbReference>
<dbReference type="SMART" id="SM00387">
    <property type="entry name" value="HATPase_c"/>
    <property type="match status" value="1"/>
</dbReference>
<dbReference type="InterPro" id="IPR003594">
    <property type="entry name" value="HATPase_dom"/>
</dbReference>
<comment type="caution">
    <text evidence="16">The sequence shown here is derived from an EMBL/GenBank/DDBJ whole genome shotgun (WGS) entry which is preliminary data.</text>
</comment>
<keyword evidence="11" id="KW-0175">Coiled coil</keyword>
<dbReference type="PRINTS" id="PR00344">
    <property type="entry name" value="BCTRLSENSOR"/>
</dbReference>
<accession>A0ABU0L9M0</accession>
<dbReference type="SUPFAM" id="SSF103190">
    <property type="entry name" value="Sensory domain-like"/>
    <property type="match status" value="1"/>
</dbReference>
<feature type="domain" description="Histidine kinase" evidence="14">
    <location>
        <begin position="486"/>
        <end position="700"/>
    </location>
</feature>
<evidence type="ECO:0000256" key="1">
    <source>
        <dbReference type="ARBA" id="ARBA00000085"/>
    </source>
</evidence>
<feature type="transmembrane region" description="Helical" evidence="13">
    <location>
        <begin position="46"/>
        <end position="69"/>
    </location>
</feature>
<dbReference type="InterPro" id="IPR003660">
    <property type="entry name" value="HAMP_dom"/>
</dbReference>
<evidence type="ECO:0000256" key="2">
    <source>
        <dbReference type="ARBA" id="ARBA00004651"/>
    </source>
</evidence>
<keyword evidence="10 13" id="KW-0472">Membrane</keyword>
<protein>
    <recommendedName>
        <fullName evidence="3">histidine kinase</fullName>
        <ecNumber evidence="3">2.7.13.3</ecNumber>
    </recommendedName>
</protein>
<dbReference type="Pfam" id="PF17202">
    <property type="entry name" value="sCache_3_3"/>
    <property type="match status" value="1"/>
</dbReference>
<dbReference type="Gene3D" id="1.10.287.130">
    <property type="match status" value="1"/>
</dbReference>
<dbReference type="GO" id="GO:0016301">
    <property type="term" value="F:kinase activity"/>
    <property type="evidence" value="ECO:0007669"/>
    <property type="project" value="UniProtKB-KW"/>
</dbReference>
<comment type="subcellular location">
    <subcellularLocation>
        <location evidence="2">Cell membrane</location>
        <topology evidence="2">Multi-pass membrane protein</topology>
    </subcellularLocation>
</comment>
<dbReference type="SMART" id="SM00304">
    <property type="entry name" value="HAMP"/>
    <property type="match status" value="1"/>
</dbReference>
<dbReference type="Pfam" id="PF00672">
    <property type="entry name" value="HAMP"/>
    <property type="match status" value="1"/>
</dbReference>
<comment type="catalytic activity">
    <reaction evidence="1">
        <text>ATP + protein L-histidine = ADP + protein N-phospho-L-histidine.</text>
        <dbReference type="EC" id="2.7.13.3"/>
    </reaction>
</comment>
<evidence type="ECO:0000256" key="12">
    <source>
        <dbReference type="SAM" id="MobiDB-lite"/>
    </source>
</evidence>
<evidence type="ECO:0000256" key="6">
    <source>
        <dbReference type="ARBA" id="ARBA00022679"/>
    </source>
</evidence>
<evidence type="ECO:0000256" key="7">
    <source>
        <dbReference type="ARBA" id="ARBA00022692"/>
    </source>
</evidence>
<keyword evidence="5" id="KW-0597">Phosphoprotein</keyword>
<dbReference type="Gene3D" id="6.10.340.10">
    <property type="match status" value="1"/>
</dbReference>
<evidence type="ECO:0000259" key="15">
    <source>
        <dbReference type="PROSITE" id="PS50885"/>
    </source>
</evidence>
<organism evidence="16 17">
    <name type="scientific">Xanthobacter agilis</name>
    <dbReference type="NCBI Taxonomy" id="47492"/>
    <lineage>
        <taxon>Bacteria</taxon>
        <taxon>Pseudomonadati</taxon>
        <taxon>Pseudomonadota</taxon>
        <taxon>Alphaproteobacteria</taxon>
        <taxon>Hyphomicrobiales</taxon>
        <taxon>Xanthobacteraceae</taxon>
        <taxon>Xanthobacter</taxon>
    </lineage>
</organism>
<evidence type="ECO:0000256" key="10">
    <source>
        <dbReference type="ARBA" id="ARBA00023136"/>
    </source>
</evidence>
<evidence type="ECO:0000256" key="3">
    <source>
        <dbReference type="ARBA" id="ARBA00012438"/>
    </source>
</evidence>
<dbReference type="SMART" id="SM00388">
    <property type="entry name" value="HisKA"/>
    <property type="match status" value="1"/>
</dbReference>
<evidence type="ECO:0000259" key="14">
    <source>
        <dbReference type="PROSITE" id="PS50109"/>
    </source>
</evidence>
<dbReference type="SUPFAM" id="SSF47384">
    <property type="entry name" value="Homodimeric domain of signal transducing histidine kinase"/>
    <property type="match status" value="1"/>
</dbReference>
<dbReference type="InterPro" id="IPR036890">
    <property type="entry name" value="HATPase_C_sf"/>
</dbReference>
<keyword evidence="17" id="KW-1185">Reference proteome</keyword>
<dbReference type="Pfam" id="PF02518">
    <property type="entry name" value="HATPase_c"/>
    <property type="match status" value="1"/>
</dbReference>
<dbReference type="InterPro" id="IPR003661">
    <property type="entry name" value="HisK_dim/P_dom"/>
</dbReference>
<keyword evidence="4" id="KW-1003">Cell membrane</keyword>
<dbReference type="Pfam" id="PF00512">
    <property type="entry name" value="HisKA"/>
    <property type="match status" value="1"/>
</dbReference>
<evidence type="ECO:0000256" key="4">
    <source>
        <dbReference type="ARBA" id="ARBA00022475"/>
    </source>
</evidence>
<reference evidence="16 17" key="1">
    <citation type="submission" date="2023-07" db="EMBL/GenBank/DDBJ databases">
        <title>Genomic Encyclopedia of Type Strains, Phase IV (KMG-IV): sequencing the most valuable type-strain genomes for metagenomic binning, comparative biology and taxonomic classification.</title>
        <authorList>
            <person name="Goeker M."/>
        </authorList>
    </citation>
    <scope>NUCLEOTIDE SEQUENCE [LARGE SCALE GENOMIC DNA]</scope>
    <source>
        <strain evidence="16 17">DSM 3770</strain>
    </source>
</reference>
<keyword evidence="8 16" id="KW-0418">Kinase</keyword>
<dbReference type="InterPro" id="IPR033463">
    <property type="entry name" value="sCache_3"/>
</dbReference>
<feature type="coiled-coil region" evidence="11">
    <location>
        <begin position="443"/>
        <end position="470"/>
    </location>
</feature>
<dbReference type="InterPro" id="IPR005467">
    <property type="entry name" value="His_kinase_dom"/>
</dbReference>
<dbReference type="Proteomes" id="UP001241747">
    <property type="component" value="Unassembled WGS sequence"/>
</dbReference>